<comment type="caution">
    <text evidence="1">The sequence shown here is derived from an EMBL/GenBank/DDBJ whole genome shotgun (WGS) entry which is preliminary data.</text>
</comment>
<reference evidence="1 2" key="1">
    <citation type="journal article" date="2016" name="Nat. Commun.">
        <title>Thousands of microbial genomes shed light on interconnected biogeochemical processes in an aquifer system.</title>
        <authorList>
            <person name="Anantharaman K."/>
            <person name="Brown C.T."/>
            <person name="Hug L.A."/>
            <person name="Sharon I."/>
            <person name="Castelle C.J."/>
            <person name="Probst A.J."/>
            <person name="Thomas B.C."/>
            <person name="Singh A."/>
            <person name="Wilkins M.J."/>
            <person name="Karaoz U."/>
            <person name="Brodie E.L."/>
            <person name="Williams K.H."/>
            <person name="Hubbard S.S."/>
            <person name="Banfield J.F."/>
        </authorList>
    </citation>
    <scope>NUCLEOTIDE SEQUENCE [LARGE SCALE GENOMIC DNA]</scope>
</reference>
<dbReference type="GO" id="GO:0032784">
    <property type="term" value="P:regulation of DNA-templated transcription elongation"/>
    <property type="evidence" value="ECO:0007669"/>
    <property type="project" value="InterPro"/>
</dbReference>
<sequence length="162" mass="17961">MTTMAMIASLSTKATKTPRLPVDSNEVDRSAIQQELAFNSPREELLNNLAVWDAADGTRFVPWVKGLPWNRPRPKKVMVLGDIVRLRVKDPLGGKSEVIERLLAPCCPPQSIGVTCVSRNTPLFAAIIGRTVGDVIEWEAPDGRLSGKIIGSRWLPRWLRAH</sequence>
<gene>
    <name evidence="1" type="ORF">A3A71_03195</name>
</gene>
<dbReference type="SUPFAM" id="SSF54534">
    <property type="entry name" value="FKBP-like"/>
    <property type="match status" value="1"/>
</dbReference>
<accession>A0A1F5ECC4</accession>
<dbReference type="GO" id="GO:0003677">
    <property type="term" value="F:DNA binding"/>
    <property type="evidence" value="ECO:0007669"/>
    <property type="project" value="InterPro"/>
</dbReference>
<evidence type="ECO:0000313" key="2">
    <source>
        <dbReference type="Proteomes" id="UP000177481"/>
    </source>
</evidence>
<evidence type="ECO:0000313" key="1">
    <source>
        <dbReference type="EMBL" id="OGD65069.1"/>
    </source>
</evidence>
<dbReference type="Proteomes" id="UP000177481">
    <property type="component" value="Unassembled WGS sequence"/>
</dbReference>
<evidence type="ECO:0008006" key="3">
    <source>
        <dbReference type="Google" id="ProtNLM"/>
    </source>
</evidence>
<dbReference type="EMBL" id="MEZX01000001">
    <property type="protein sequence ID" value="OGD65069.1"/>
    <property type="molecule type" value="Genomic_DNA"/>
</dbReference>
<protein>
    <recommendedName>
        <fullName evidence="3">Transcription elongation factor GreA/GreB C-terminal domain-containing protein</fullName>
    </recommendedName>
</protein>
<dbReference type="InterPro" id="IPR036953">
    <property type="entry name" value="GreA/GreB_C_sf"/>
</dbReference>
<organism evidence="1 2">
    <name type="scientific">Candidatus Berkelbacteria bacterium RIFCSPLOWO2_01_FULL_50_28</name>
    <dbReference type="NCBI Taxonomy" id="1797471"/>
    <lineage>
        <taxon>Bacteria</taxon>
        <taxon>Candidatus Berkelbacteria</taxon>
    </lineage>
</organism>
<proteinExistence type="predicted"/>
<name>A0A1F5ECC4_9BACT</name>
<dbReference type="AlphaFoldDB" id="A0A1F5ECC4"/>
<dbReference type="Gene3D" id="3.10.50.30">
    <property type="entry name" value="Transcription elongation factor, GreA/GreB, C-terminal domain"/>
    <property type="match status" value="1"/>
</dbReference>